<feature type="non-terminal residue" evidence="1">
    <location>
        <position position="564"/>
    </location>
</feature>
<sequence>EDIDYPDPILQDKIIQLEAQNCKNESSISSGWCPETWDGIMCWSSTAPGMTAVQGCPRYIAGFDFEGNATKQCMSGGQWYWSSELNSTWTNYTRCFQTQLVTVLVDLPDLKTRNNTSFEGYLPRLKTMSEVGYTVSLSALGVAFCIFASIRRLRSQKNILHMHLFVSFIARAVMYLLKDLLFVGGVGLAKNVVFKDGESYWLGAENNWHCKAFTVMWQYCILANYSWLLMEGIYLHNLIVYTLFAESDSSTPLYVLFGWGLPAIFITIWTILRVMYNDVLCWTIHDNIYIYSMIQGPITLSVFINAALFVNMVKILVIKFRAPVEESFRYKKFARSTLILVPLFGVHYCLSLVISVIIRYNETIEIVWLFCDQLFASLQGFVVSLLYCFLTGEVREEITRLFRASSLSRSGSRMPRSSFSCNGTGGSIHQTHPGVIAMHQTRTENSEAQQHHLQLMNGSNDTLHTICCCCCCCCRCWLKPRSSHSMASTQDIAFGTRGGSLDSSHGNLAIDVSVSGNNLDEPMLPSQHHLHHSESLQMLHEENGIIRNLNCGTVDRCCSAFCPH</sequence>
<accession>A0ACC2N9R9</accession>
<dbReference type="EMBL" id="CM056744">
    <property type="protein sequence ID" value="KAJ8667488.1"/>
    <property type="molecule type" value="Genomic_DNA"/>
</dbReference>
<keyword evidence="2" id="KW-1185">Reference proteome</keyword>
<gene>
    <name evidence="1" type="ORF">QAD02_009151</name>
</gene>
<organism evidence="1 2">
    <name type="scientific">Eretmocerus hayati</name>
    <dbReference type="NCBI Taxonomy" id="131215"/>
    <lineage>
        <taxon>Eukaryota</taxon>
        <taxon>Metazoa</taxon>
        <taxon>Ecdysozoa</taxon>
        <taxon>Arthropoda</taxon>
        <taxon>Hexapoda</taxon>
        <taxon>Insecta</taxon>
        <taxon>Pterygota</taxon>
        <taxon>Neoptera</taxon>
        <taxon>Endopterygota</taxon>
        <taxon>Hymenoptera</taxon>
        <taxon>Apocrita</taxon>
        <taxon>Proctotrupomorpha</taxon>
        <taxon>Chalcidoidea</taxon>
        <taxon>Aphelinidae</taxon>
        <taxon>Aphelininae</taxon>
        <taxon>Eretmocerus</taxon>
    </lineage>
</organism>
<feature type="non-terminal residue" evidence="1">
    <location>
        <position position="1"/>
    </location>
</feature>
<evidence type="ECO:0000313" key="2">
    <source>
        <dbReference type="Proteomes" id="UP001239111"/>
    </source>
</evidence>
<dbReference type="Proteomes" id="UP001239111">
    <property type="component" value="Chromosome 4"/>
</dbReference>
<proteinExistence type="predicted"/>
<comment type="caution">
    <text evidence="1">The sequence shown here is derived from an EMBL/GenBank/DDBJ whole genome shotgun (WGS) entry which is preliminary data.</text>
</comment>
<name>A0ACC2N9R9_9HYME</name>
<reference evidence="1" key="1">
    <citation type="submission" date="2023-04" db="EMBL/GenBank/DDBJ databases">
        <title>A chromosome-level genome assembly of the parasitoid wasp Eretmocerus hayati.</title>
        <authorList>
            <person name="Zhong Y."/>
            <person name="Liu S."/>
            <person name="Liu Y."/>
        </authorList>
    </citation>
    <scope>NUCLEOTIDE SEQUENCE</scope>
    <source>
        <strain evidence="1">ZJU_SS_LIU_2023</strain>
    </source>
</reference>
<evidence type="ECO:0000313" key="1">
    <source>
        <dbReference type="EMBL" id="KAJ8667488.1"/>
    </source>
</evidence>
<protein>
    <submittedName>
        <fullName evidence="1">Uncharacterized protein</fullName>
    </submittedName>
</protein>